<organism evidence="1 2">
    <name type="scientific">Testicularia cyperi</name>
    <dbReference type="NCBI Taxonomy" id="1882483"/>
    <lineage>
        <taxon>Eukaryota</taxon>
        <taxon>Fungi</taxon>
        <taxon>Dikarya</taxon>
        <taxon>Basidiomycota</taxon>
        <taxon>Ustilaginomycotina</taxon>
        <taxon>Ustilaginomycetes</taxon>
        <taxon>Ustilaginales</taxon>
        <taxon>Anthracoideaceae</taxon>
        <taxon>Testicularia</taxon>
    </lineage>
</organism>
<dbReference type="AlphaFoldDB" id="A0A317XEF0"/>
<protein>
    <submittedName>
        <fullName evidence="1">Uncharacterized protein</fullName>
    </submittedName>
</protein>
<dbReference type="EMBL" id="KZ819245">
    <property type="protein sequence ID" value="PWY96884.1"/>
    <property type="molecule type" value="Genomic_DNA"/>
</dbReference>
<dbReference type="InParanoid" id="A0A317XEF0"/>
<sequence>MVSIGHSHDTASVHPVARSVQIGVRFPGREYLFRFLLECTRSTSGCFRFFNFLISMMTLLDQSCLSRRMPIRVAQIARHFARLTRLVPTQFRTVLAYRSTVQCSTAERAGHRTMKFRHNGSQIRTSLDSRQRLRSGQITRVTGKETRTAIWALRRWNFDCRCGCQLSSGRRPTVGPTSFAVRSCWYSTESI</sequence>
<evidence type="ECO:0000313" key="1">
    <source>
        <dbReference type="EMBL" id="PWY96884.1"/>
    </source>
</evidence>
<dbReference type="Proteomes" id="UP000246740">
    <property type="component" value="Unassembled WGS sequence"/>
</dbReference>
<proteinExistence type="predicted"/>
<gene>
    <name evidence="1" type="ORF">BCV70DRAFT_203360</name>
</gene>
<reference evidence="1 2" key="1">
    <citation type="journal article" date="2018" name="Mol. Biol. Evol.">
        <title>Broad Genomic Sampling Reveals a Smut Pathogenic Ancestry of the Fungal Clade Ustilaginomycotina.</title>
        <authorList>
            <person name="Kijpornyongpan T."/>
            <person name="Mondo S.J."/>
            <person name="Barry K."/>
            <person name="Sandor L."/>
            <person name="Lee J."/>
            <person name="Lipzen A."/>
            <person name="Pangilinan J."/>
            <person name="LaButti K."/>
            <person name="Hainaut M."/>
            <person name="Henrissat B."/>
            <person name="Grigoriev I.V."/>
            <person name="Spatafora J.W."/>
            <person name="Aime M.C."/>
        </authorList>
    </citation>
    <scope>NUCLEOTIDE SEQUENCE [LARGE SCALE GENOMIC DNA]</scope>
    <source>
        <strain evidence="1 2">MCA 3645</strain>
    </source>
</reference>
<evidence type="ECO:0000313" key="2">
    <source>
        <dbReference type="Proteomes" id="UP000246740"/>
    </source>
</evidence>
<accession>A0A317XEF0</accession>
<keyword evidence="2" id="KW-1185">Reference proteome</keyword>
<name>A0A317XEF0_9BASI</name>
<feature type="non-terminal residue" evidence="1">
    <location>
        <position position="191"/>
    </location>
</feature>